<evidence type="ECO:0000313" key="2">
    <source>
        <dbReference type="Proteomes" id="UP000789525"/>
    </source>
</evidence>
<evidence type="ECO:0000313" key="1">
    <source>
        <dbReference type="EMBL" id="CAG8440734.1"/>
    </source>
</evidence>
<sequence>MITQDTQSDNSKRIRNIQETKQSKDSSVSFTIARIDNSDIEIKKSGNINQTISGSSGVK</sequence>
<reference evidence="1" key="1">
    <citation type="submission" date="2021-06" db="EMBL/GenBank/DDBJ databases">
        <authorList>
            <person name="Kallberg Y."/>
            <person name="Tangrot J."/>
            <person name="Rosling A."/>
        </authorList>
    </citation>
    <scope>NUCLEOTIDE SEQUENCE</scope>
    <source>
        <strain evidence="1">CL356</strain>
    </source>
</reference>
<gene>
    <name evidence="1" type="ORF">ACOLOM_LOCUS206</name>
</gene>
<accession>A0ACA9JXC0</accession>
<name>A0ACA9JXC0_9GLOM</name>
<keyword evidence="2" id="KW-1185">Reference proteome</keyword>
<organism evidence="1 2">
    <name type="scientific">Acaulospora colombiana</name>
    <dbReference type="NCBI Taxonomy" id="27376"/>
    <lineage>
        <taxon>Eukaryota</taxon>
        <taxon>Fungi</taxon>
        <taxon>Fungi incertae sedis</taxon>
        <taxon>Mucoromycota</taxon>
        <taxon>Glomeromycotina</taxon>
        <taxon>Glomeromycetes</taxon>
        <taxon>Diversisporales</taxon>
        <taxon>Acaulosporaceae</taxon>
        <taxon>Acaulospora</taxon>
    </lineage>
</organism>
<comment type="caution">
    <text evidence="1">The sequence shown here is derived from an EMBL/GenBank/DDBJ whole genome shotgun (WGS) entry which is preliminary data.</text>
</comment>
<proteinExistence type="predicted"/>
<protein>
    <submittedName>
        <fullName evidence="1">13863_t:CDS:1</fullName>
    </submittedName>
</protein>
<dbReference type="Proteomes" id="UP000789525">
    <property type="component" value="Unassembled WGS sequence"/>
</dbReference>
<dbReference type="EMBL" id="CAJVPT010000216">
    <property type="protein sequence ID" value="CAG8440734.1"/>
    <property type="molecule type" value="Genomic_DNA"/>
</dbReference>